<gene>
    <name evidence="2" type="ORF">CENPK1137D_1937</name>
</gene>
<organism evidence="2">
    <name type="scientific">Saccharomyces cerevisiae (strain CEN.PK113-7D)</name>
    <name type="common">Baker's yeast</name>
    <dbReference type="NCBI Taxonomy" id="889517"/>
    <lineage>
        <taxon>Eukaryota</taxon>
        <taxon>Fungi</taxon>
        <taxon>Dikarya</taxon>
        <taxon>Ascomycota</taxon>
        <taxon>Saccharomycotina</taxon>
        <taxon>Saccharomycetes</taxon>
        <taxon>Saccharomycetales</taxon>
        <taxon>Saccharomycetaceae</taxon>
        <taxon>Saccharomyces</taxon>
    </lineage>
</organism>
<dbReference type="HOGENOM" id="CLU_1918711_0_0_1"/>
<proteinExistence type="predicted"/>
<reference evidence="2" key="1">
    <citation type="submission" date="2012-03" db="EMBL/GenBank/DDBJ databases">
        <title>De novo sequencing, assembly and analysis of the genome of the laboratory strain Saccharomyces cerevisiae CEN.PK113-7D, a model for modern industrial biotechnology.</title>
        <authorList>
            <person name="Nijkamp J.F."/>
            <person name="van den Broek M.A."/>
            <person name="Datema E."/>
            <person name="de Kok S."/>
            <person name="Bosman L."/>
            <person name="Luttink M.A."/>
            <person name="Daran-Lapujade P."/>
            <person name="Vongsangnak W."/>
            <person name="Nielsen J."/>
            <person name="Heijne W.H.M."/>
            <person name="Klaassen P."/>
            <person name="Platt D."/>
            <person name="Paddon C.J."/>
            <person name="Koetter P."/>
            <person name="van Ham R.C."/>
            <person name="Reinders M.J.T."/>
            <person name="Pronk J.T."/>
            <person name="de Ridder D."/>
            <person name="Daran J.-M."/>
        </authorList>
    </citation>
    <scope>NUCLEOTIDE SEQUENCE</scope>
    <source>
        <strain evidence="2">CEN.PK113-7D</strain>
    </source>
</reference>
<dbReference type="EMBL" id="CM001537">
    <property type="protein sequence ID" value="EIW07350.1"/>
    <property type="molecule type" value="Genomic_DNA"/>
</dbReference>
<sequence>MSMLRIWSCIVHFFSVQALDSRIKPDIEFKRRQRIFINSSKEENGSSSSAVTVTRNPVLSSNSPSPPLWNTWEFRLYYLAFTVVVPFMIKAALATSSESNPNYYKFSGLLAHGWILGRKVDNSDPQYRFFRS</sequence>
<dbReference type="AlphaFoldDB" id="N1P2N4"/>
<name>N1P2N4_YEASC</name>
<evidence type="ECO:0000256" key="1">
    <source>
        <dbReference type="SAM" id="SignalP"/>
    </source>
</evidence>
<protein>
    <submittedName>
        <fullName evidence="2">Gup2p</fullName>
    </submittedName>
</protein>
<dbReference type="Proteomes" id="UP000013192">
    <property type="component" value="Chromosome XVI"/>
</dbReference>
<feature type="chain" id="PRO_5004109428" evidence="1">
    <location>
        <begin position="19"/>
        <end position="132"/>
    </location>
</feature>
<feature type="signal peptide" evidence="1">
    <location>
        <begin position="1"/>
        <end position="18"/>
    </location>
</feature>
<keyword evidence="1" id="KW-0732">Signal</keyword>
<evidence type="ECO:0000313" key="2">
    <source>
        <dbReference type="EMBL" id="EIW07350.1"/>
    </source>
</evidence>
<accession>N1P2N4</accession>